<organism evidence="3 4">
    <name type="scientific">Vibrio hepatarius</name>
    <dbReference type="NCBI Taxonomy" id="171383"/>
    <lineage>
        <taxon>Bacteria</taxon>
        <taxon>Pseudomonadati</taxon>
        <taxon>Pseudomonadota</taxon>
        <taxon>Gammaproteobacteria</taxon>
        <taxon>Vibrionales</taxon>
        <taxon>Vibrionaceae</taxon>
        <taxon>Vibrio</taxon>
        <taxon>Vibrio oreintalis group</taxon>
    </lineage>
</organism>
<keyword evidence="2" id="KW-0732">Signal</keyword>
<dbReference type="OrthoDB" id="5810809at2"/>
<comment type="caution">
    <text evidence="3">The sequence shown here is derived from an EMBL/GenBank/DDBJ whole genome shotgun (WGS) entry which is preliminary data.</text>
</comment>
<dbReference type="AlphaFoldDB" id="A0A0M0HVG0"/>
<keyword evidence="4" id="KW-1185">Reference proteome</keyword>
<keyword evidence="1" id="KW-0175">Coiled coil</keyword>
<feature type="signal peptide" evidence="2">
    <location>
        <begin position="1"/>
        <end position="20"/>
    </location>
</feature>
<evidence type="ECO:0000313" key="3">
    <source>
        <dbReference type="EMBL" id="KOO06071.1"/>
    </source>
</evidence>
<dbReference type="RefSeq" id="WP_053410544.1">
    <property type="nucleotide sequence ID" value="NZ_LHPI01000020.1"/>
</dbReference>
<dbReference type="EMBL" id="LHPI01000020">
    <property type="protein sequence ID" value="KOO06071.1"/>
    <property type="molecule type" value="Genomic_DNA"/>
</dbReference>
<sequence>MKIKNWCCVVLGGLSFNAFSAVELLDAELLAKKNIDNKYQVYNSEIELKQLYDEADVSHYNIESVSNSLDATLNNFQIIAESVKKTMGENSEINNNSLNRLSESINSYNADLAKLVEERNKYVELQNKIQTTEARKVAEDSAREEELDTLRDSIIARLKKEAIEVKTVNFTGSTKCKSVEAPAACLKRKQDLLVEDHMRAVSNGFRVQDTKVQDASLNLEGILSYNIKVDYVIPFSADHIKEINNQLGIDSINLKLTSNVDASYSINGIKVGSGKELMIKDKFSGKVVIKANYNDYTQSSIEDLSEKSEFYYPFQ</sequence>
<protein>
    <submittedName>
        <fullName evidence="3">Uncharacterized protein</fullName>
    </submittedName>
</protein>
<reference evidence="4" key="1">
    <citation type="submission" date="2015-08" db="EMBL/GenBank/DDBJ databases">
        <title>Vibrio galatheae sp. nov., a novel member of the Vibrionaceae family isolated from the Solomon Islands.</title>
        <authorList>
            <person name="Giubergia S."/>
            <person name="Machado H."/>
            <person name="Mateiu R.V."/>
            <person name="Gram L."/>
        </authorList>
    </citation>
    <scope>NUCLEOTIDE SEQUENCE [LARGE SCALE GENOMIC DNA]</scope>
    <source>
        <strain evidence="4">DSM 19134</strain>
    </source>
</reference>
<gene>
    <name evidence="3" type="ORF">AKJ31_18410</name>
</gene>
<feature type="chain" id="PRO_5005600335" evidence="2">
    <location>
        <begin position="21"/>
        <end position="315"/>
    </location>
</feature>
<evidence type="ECO:0000313" key="4">
    <source>
        <dbReference type="Proteomes" id="UP000037530"/>
    </source>
</evidence>
<evidence type="ECO:0000256" key="2">
    <source>
        <dbReference type="SAM" id="SignalP"/>
    </source>
</evidence>
<name>A0A0M0HVG0_9VIBR</name>
<evidence type="ECO:0000256" key="1">
    <source>
        <dbReference type="SAM" id="Coils"/>
    </source>
</evidence>
<feature type="coiled-coil region" evidence="1">
    <location>
        <begin position="98"/>
        <end position="135"/>
    </location>
</feature>
<dbReference type="PATRIC" id="fig|171383.3.peg.3763"/>
<proteinExistence type="predicted"/>
<dbReference type="Proteomes" id="UP000037530">
    <property type="component" value="Unassembled WGS sequence"/>
</dbReference>
<accession>A0A0M0HVG0</accession>